<keyword evidence="12" id="KW-1185">Reference proteome</keyword>
<dbReference type="GO" id="GO:0016020">
    <property type="term" value="C:membrane"/>
    <property type="evidence" value="ECO:0007669"/>
    <property type="project" value="UniProtKB-SubCell"/>
</dbReference>
<evidence type="ECO:0000256" key="8">
    <source>
        <dbReference type="ARBA" id="ARBA00023170"/>
    </source>
</evidence>
<protein>
    <recommendedName>
        <fullName evidence="10">Leucine-rich repeat-containing N-terminal plant-type domain-containing protein</fullName>
    </recommendedName>
</protein>
<name>A0A5N6QHI5_9ROSI</name>
<gene>
    <name evidence="11" type="ORF">FH972_002268</name>
</gene>
<proteinExistence type="predicted"/>
<dbReference type="PANTHER" id="PTHR48061:SF2">
    <property type="entry name" value="RECEPTOR LIKE PROTEIN 30-LIKE"/>
    <property type="match status" value="1"/>
</dbReference>
<keyword evidence="6" id="KW-1133">Transmembrane helix</keyword>
<reference evidence="11 12" key="1">
    <citation type="submission" date="2019-06" db="EMBL/GenBank/DDBJ databases">
        <title>A chromosomal-level reference genome of Carpinus fangiana (Coryloideae, Betulaceae).</title>
        <authorList>
            <person name="Yang X."/>
            <person name="Wang Z."/>
            <person name="Zhang L."/>
            <person name="Hao G."/>
            <person name="Liu J."/>
            <person name="Yang Y."/>
        </authorList>
    </citation>
    <scope>NUCLEOTIDE SEQUENCE [LARGE SCALE GENOMIC DNA]</scope>
    <source>
        <strain evidence="11">Cfa_2016G</strain>
        <tissue evidence="11">Leaf</tissue>
    </source>
</reference>
<accession>A0A5N6QHI5</accession>
<dbReference type="EMBL" id="CM017321">
    <property type="protein sequence ID" value="KAE7997653.1"/>
    <property type="molecule type" value="Genomic_DNA"/>
</dbReference>
<dbReference type="PANTHER" id="PTHR48061">
    <property type="entry name" value="LEUCINE-RICH REPEAT RECEPTOR PROTEIN KINASE EMS1-LIKE-RELATED"/>
    <property type="match status" value="1"/>
</dbReference>
<keyword evidence="3" id="KW-0812">Transmembrane</keyword>
<dbReference type="InterPro" id="IPR046956">
    <property type="entry name" value="RLP23-like"/>
</dbReference>
<evidence type="ECO:0000313" key="12">
    <source>
        <dbReference type="Proteomes" id="UP000327013"/>
    </source>
</evidence>
<keyword evidence="2" id="KW-0433">Leucine-rich repeat</keyword>
<feature type="domain" description="Leucine-rich repeat-containing N-terminal plant-type" evidence="10">
    <location>
        <begin position="5"/>
        <end position="23"/>
    </location>
</feature>
<dbReference type="InterPro" id="IPR032675">
    <property type="entry name" value="LRR_dom_sf"/>
</dbReference>
<evidence type="ECO:0000256" key="1">
    <source>
        <dbReference type="ARBA" id="ARBA00004479"/>
    </source>
</evidence>
<evidence type="ECO:0000256" key="9">
    <source>
        <dbReference type="ARBA" id="ARBA00023180"/>
    </source>
</evidence>
<evidence type="ECO:0000256" key="7">
    <source>
        <dbReference type="ARBA" id="ARBA00023136"/>
    </source>
</evidence>
<evidence type="ECO:0000259" key="10">
    <source>
        <dbReference type="Pfam" id="PF08263"/>
    </source>
</evidence>
<dbReference type="SUPFAM" id="SSF52058">
    <property type="entry name" value="L domain-like"/>
    <property type="match status" value="2"/>
</dbReference>
<comment type="subcellular location">
    <subcellularLocation>
        <location evidence="1">Membrane</location>
        <topology evidence="1">Single-pass type I membrane protein</topology>
    </subcellularLocation>
</comment>
<keyword evidence="4" id="KW-0732">Signal</keyword>
<dbReference type="InterPro" id="IPR013210">
    <property type="entry name" value="LRR_N_plant-typ"/>
</dbReference>
<dbReference type="InterPro" id="IPR001611">
    <property type="entry name" value="Leu-rich_rpt"/>
</dbReference>
<dbReference type="Pfam" id="PF00560">
    <property type="entry name" value="LRR_1"/>
    <property type="match status" value="3"/>
</dbReference>
<dbReference type="Pfam" id="PF08263">
    <property type="entry name" value="LRRNT_2"/>
    <property type="match status" value="1"/>
</dbReference>
<keyword evidence="5" id="KW-0677">Repeat</keyword>
<evidence type="ECO:0000256" key="4">
    <source>
        <dbReference type="ARBA" id="ARBA00022729"/>
    </source>
</evidence>
<dbReference type="Proteomes" id="UP000327013">
    <property type="component" value="Chromosome 1"/>
</dbReference>
<keyword evidence="9" id="KW-0325">Glycoprotein</keyword>
<keyword evidence="7" id="KW-0472">Membrane</keyword>
<evidence type="ECO:0000313" key="11">
    <source>
        <dbReference type="EMBL" id="KAE7997653.1"/>
    </source>
</evidence>
<evidence type="ECO:0000256" key="2">
    <source>
        <dbReference type="ARBA" id="ARBA00022614"/>
    </source>
</evidence>
<sequence>MSTKLVEWNQSADCCSWEGVTCNDGRVIGLDLANEFITSGLDNSSSLFGLQHLERLSLANNDFSYSHEIPSEFDKLTNLSYLNLSNTGFAGQIPIAISRLTKLVTDDYNYELKLENPNLKVLVQNLLKLMELSLDGVLISTQGSLPEFPPNGSLQTMVLRGTSFSRILPFSIGNLKMLSTIDLSRSNFVGSILDSMASLTQLKYLDISYNTFSGLILGSMASLTQLKYLDISYNKFSGSFPTFSMCKSLAGVWLSNNYLPSEIISTQWEKLLNPQILDLRSNLLNGNIPDSLFSHPSLQMLDLSYNQFAGQLKEFSNASSFLEYLYLDNNHLEGPIPMSISELHGLEELFLGSNKFNNSLDLNVIQQLKNHSYLDLSHTSLPFKQPDSWGDINKHRTDNLNGTIPDAFLDNCGLQTLPLNQNQLGGLPKSLANCIDFEVLDIGNNHIKELNVTWRWLQIVDIASNNFTDNLQITLFSSSMAMMDREHHEVDVWPHYLQFSGNFSYQDMTTITSKGSKVELVKIPTIVNLLDFSCNNFDDHIPEKLENLHCYILSTCCIMLSQAKSQHL</sequence>
<dbReference type="Pfam" id="PF13855">
    <property type="entry name" value="LRR_8"/>
    <property type="match status" value="1"/>
</dbReference>
<dbReference type="Gene3D" id="3.80.10.10">
    <property type="entry name" value="Ribonuclease Inhibitor"/>
    <property type="match status" value="3"/>
</dbReference>
<dbReference type="FunFam" id="3.80.10.10:FF:000041">
    <property type="entry name" value="LRR receptor-like serine/threonine-protein kinase ERECTA"/>
    <property type="match status" value="1"/>
</dbReference>
<dbReference type="AlphaFoldDB" id="A0A5N6QHI5"/>
<keyword evidence="8" id="KW-0675">Receptor</keyword>
<organism evidence="11 12">
    <name type="scientific">Carpinus fangiana</name>
    <dbReference type="NCBI Taxonomy" id="176857"/>
    <lineage>
        <taxon>Eukaryota</taxon>
        <taxon>Viridiplantae</taxon>
        <taxon>Streptophyta</taxon>
        <taxon>Embryophyta</taxon>
        <taxon>Tracheophyta</taxon>
        <taxon>Spermatophyta</taxon>
        <taxon>Magnoliopsida</taxon>
        <taxon>eudicotyledons</taxon>
        <taxon>Gunneridae</taxon>
        <taxon>Pentapetalae</taxon>
        <taxon>rosids</taxon>
        <taxon>fabids</taxon>
        <taxon>Fagales</taxon>
        <taxon>Betulaceae</taxon>
        <taxon>Carpinus</taxon>
    </lineage>
</organism>
<evidence type="ECO:0000256" key="3">
    <source>
        <dbReference type="ARBA" id="ARBA00022692"/>
    </source>
</evidence>
<evidence type="ECO:0000256" key="6">
    <source>
        <dbReference type="ARBA" id="ARBA00022989"/>
    </source>
</evidence>
<evidence type="ECO:0000256" key="5">
    <source>
        <dbReference type="ARBA" id="ARBA00022737"/>
    </source>
</evidence>
<dbReference type="OrthoDB" id="1394818at2759"/>